<organism evidence="12 13">
    <name type="scientific">Methanosarcina barkeri 227</name>
    <dbReference type="NCBI Taxonomy" id="1434106"/>
    <lineage>
        <taxon>Archaea</taxon>
        <taxon>Methanobacteriati</taxon>
        <taxon>Methanobacteriota</taxon>
        <taxon>Stenosarchaea group</taxon>
        <taxon>Methanomicrobia</taxon>
        <taxon>Methanosarcinales</taxon>
        <taxon>Methanosarcinaceae</taxon>
        <taxon>Methanosarcina</taxon>
    </lineage>
</organism>
<evidence type="ECO:0000256" key="6">
    <source>
        <dbReference type="ARBA" id="ARBA00022833"/>
    </source>
</evidence>
<keyword evidence="9" id="KW-0804">Transcription</keyword>
<proteinExistence type="inferred from homology"/>
<dbReference type="EMBL" id="CP009530">
    <property type="protein sequence ID" value="AKB59107.1"/>
    <property type="molecule type" value="Genomic_DNA"/>
</dbReference>
<dbReference type="Gene3D" id="1.10.10.10">
    <property type="entry name" value="Winged helix-like DNA-binding domain superfamily/Winged helix DNA-binding domain"/>
    <property type="match status" value="1"/>
</dbReference>
<evidence type="ECO:0000256" key="3">
    <source>
        <dbReference type="ARBA" id="ARBA00022490"/>
    </source>
</evidence>
<keyword evidence="10" id="KW-0464">Manganese</keyword>
<dbReference type="InterPro" id="IPR002481">
    <property type="entry name" value="FUR"/>
</dbReference>
<evidence type="ECO:0000256" key="2">
    <source>
        <dbReference type="ARBA" id="ARBA00007957"/>
    </source>
</evidence>
<keyword evidence="7" id="KW-0805">Transcription regulation</keyword>
<keyword evidence="6" id="KW-0862">Zinc</keyword>
<dbReference type="Gene3D" id="3.30.1490.190">
    <property type="match status" value="1"/>
</dbReference>
<dbReference type="FunFam" id="3.30.1490.190:FF:000003">
    <property type="entry name" value="Fur family transcriptional regulator"/>
    <property type="match status" value="1"/>
</dbReference>
<keyword evidence="4" id="KW-0678">Repressor</keyword>
<dbReference type="PANTHER" id="PTHR33202">
    <property type="entry name" value="ZINC UPTAKE REGULATION PROTEIN"/>
    <property type="match status" value="1"/>
</dbReference>
<dbReference type="RefSeq" id="WP_048121212.1">
    <property type="nucleotide sequence ID" value="NZ_CP009530.1"/>
</dbReference>
<evidence type="ECO:0000256" key="10">
    <source>
        <dbReference type="ARBA" id="ARBA00023211"/>
    </source>
</evidence>
<dbReference type="InterPro" id="IPR036390">
    <property type="entry name" value="WH_DNA-bd_sf"/>
</dbReference>
<dbReference type="HOGENOM" id="CLU_096072_4_2_2"/>
<keyword evidence="8" id="KW-0238">DNA-binding</keyword>
<dbReference type="PANTHER" id="PTHR33202:SF7">
    <property type="entry name" value="FERRIC UPTAKE REGULATION PROTEIN"/>
    <property type="match status" value="1"/>
</dbReference>
<feature type="compositionally biased region" description="Basic and acidic residues" evidence="11">
    <location>
        <begin position="131"/>
        <end position="148"/>
    </location>
</feature>
<dbReference type="GO" id="GO:0008270">
    <property type="term" value="F:zinc ion binding"/>
    <property type="evidence" value="ECO:0007669"/>
    <property type="project" value="TreeGrafter"/>
</dbReference>
<keyword evidence="5" id="KW-0479">Metal-binding</keyword>
<evidence type="ECO:0000256" key="5">
    <source>
        <dbReference type="ARBA" id="ARBA00022723"/>
    </source>
</evidence>
<sequence length="154" mass="17776">MKPTEKADMKYTNQRVEILAFLRDHDGHPTVDEVYDGVRKKLTRISKATVYKNLKFLTEKGLLEEVNVKGVSRFEANFIPHHHLICRECGRMEDFNSEQLLDYSMKIAEEIEGFTIVSTSTNFYGVCKKCKESKESEEPKESEGSKESEESEET</sequence>
<reference evidence="12 13" key="1">
    <citation type="submission" date="2014-07" db="EMBL/GenBank/DDBJ databases">
        <title>Methanogenic archaea and the global carbon cycle.</title>
        <authorList>
            <person name="Henriksen J.R."/>
            <person name="Luke J."/>
            <person name="Reinhart S."/>
            <person name="Benedict M.N."/>
            <person name="Youngblut N.D."/>
            <person name="Metcalf M.E."/>
            <person name="Whitaker R.J."/>
            <person name="Metcalf W.W."/>
        </authorList>
    </citation>
    <scope>NUCLEOTIDE SEQUENCE [LARGE SCALE GENOMIC DNA]</scope>
    <source>
        <strain evidence="12 13">227</strain>
    </source>
</reference>
<evidence type="ECO:0000313" key="12">
    <source>
        <dbReference type="EMBL" id="AKB59107.1"/>
    </source>
</evidence>
<keyword evidence="3" id="KW-0963">Cytoplasm</keyword>
<dbReference type="Proteomes" id="UP000033079">
    <property type="component" value="Chromosome"/>
</dbReference>
<dbReference type="SUPFAM" id="SSF46785">
    <property type="entry name" value="Winged helix' DNA-binding domain"/>
    <property type="match status" value="1"/>
</dbReference>
<dbReference type="GeneID" id="24801661"/>
<evidence type="ECO:0000256" key="11">
    <source>
        <dbReference type="SAM" id="MobiDB-lite"/>
    </source>
</evidence>
<evidence type="ECO:0000313" key="13">
    <source>
        <dbReference type="Proteomes" id="UP000033079"/>
    </source>
</evidence>
<name>A0A0E3R621_METBA</name>
<evidence type="ECO:0000256" key="1">
    <source>
        <dbReference type="ARBA" id="ARBA00004496"/>
    </source>
</evidence>
<dbReference type="PATRIC" id="fig|1434106.5.peg.3318"/>
<dbReference type="GO" id="GO:0003700">
    <property type="term" value="F:DNA-binding transcription factor activity"/>
    <property type="evidence" value="ECO:0007669"/>
    <property type="project" value="InterPro"/>
</dbReference>
<feature type="region of interest" description="Disordered" evidence="11">
    <location>
        <begin position="131"/>
        <end position="154"/>
    </location>
</feature>
<evidence type="ECO:0000256" key="4">
    <source>
        <dbReference type="ARBA" id="ARBA00022491"/>
    </source>
</evidence>
<dbReference type="GO" id="GO:1900376">
    <property type="term" value="P:regulation of secondary metabolite biosynthetic process"/>
    <property type="evidence" value="ECO:0007669"/>
    <property type="project" value="TreeGrafter"/>
</dbReference>
<dbReference type="GO" id="GO:0000976">
    <property type="term" value="F:transcription cis-regulatory region binding"/>
    <property type="evidence" value="ECO:0007669"/>
    <property type="project" value="TreeGrafter"/>
</dbReference>
<protein>
    <submittedName>
        <fullName evidence="12">Transcriptional regulator, FUR family</fullName>
    </submittedName>
</protein>
<evidence type="ECO:0000256" key="9">
    <source>
        <dbReference type="ARBA" id="ARBA00023163"/>
    </source>
</evidence>
<evidence type="ECO:0000256" key="8">
    <source>
        <dbReference type="ARBA" id="ARBA00023125"/>
    </source>
</evidence>
<comment type="similarity">
    <text evidence="2">Belongs to the Fur family.</text>
</comment>
<dbReference type="GO" id="GO:0005737">
    <property type="term" value="C:cytoplasm"/>
    <property type="evidence" value="ECO:0007669"/>
    <property type="project" value="UniProtKB-SubCell"/>
</dbReference>
<evidence type="ECO:0000256" key="7">
    <source>
        <dbReference type="ARBA" id="ARBA00023015"/>
    </source>
</evidence>
<accession>A0A0E3R621</accession>
<dbReference type="Pfam" id="PF01475">
    <property type="entry name" value="FUR"/>
    <property type="match status" value="1"/>
</dbReference>
<dbReference type="KEGG" id="mbar:MSBR2_2591"/>
<dbReference type="InterPro" id="IPR036388">
    <property type="entry name" value="WH-like_DNA-bd_sf"/>
</dbReference>
<dbReference type="GO" id="GO:0045892">
    <property type="term" value="P:negative regulation of DNA-templated transcription"/>
    <property type="evidence" value="ECO:0007669"/>
    <property type="project" value="TreeGrafter"/>
</dbReference>
<dbReference type="AlphaFoldDB" id="A0A0E3R621"/>
<dbReference type="CDD" id="cd07153">
    <property type="entry name" value="Fur_like"/>
    <property type="match status" value="1"/>
</dbReference>
<dbReference type="InterPro" id="IPR043135">
    <property type="entry name" value="Fur_C"/>
</dbReference>
<gene>
    <name evidence="12" type="ORF">MSBR2_2591</name>
</gene>
<comment type="subcellular location">
    <subcellularLocation>
        <location evidence="1">Cytoplasm</location>
    </subcellularLocation>
</comment>